<protein>
    <submittedName>
        <fullName evidence="3">Uncharacterized protein</fullName>
    </submittedName>
</protein>
<name>A0A9X1L7D0_9PROT</name>
<organism evidence="3 4">
    <name type="scientific">Roseicella aerolata</name>
    <dbReference type="NCBI Taxonomy" id="2883479"/>
    <lineage>
        <taxon>Bacteria</taxon>
        <taxon>Pseudomonadati</taxon>
        <taxon>Pseudomonadota</taxon>
        <taxon>Alphaproteobacteria</taxon>
        <taxon>Acetobacterales</taxon>
        <taxon>Roseomonadaceae</taxon>
        <taxon>Roseicella</taxon>
    </lineage>
</organism>
<feature type="compositionally biased region" description="Low complexity" evidence="1">
    <location>
        <begin position="69"/>
        <end position="84"/>
    </location>
</feature>
<gene>
    <name evidence="3" type="ORF">LHA35_06500</name>
</gene>
<dbReference type="AlphaFoldDB" id="A0A9X1L7D0"/>
<evidence type="ECO:0000256" key="2">
    <source>
        <dbReference type="SAM" id="SignalP"/>
    </source>
</evidence>
<dbReference type="Proteomes" id="UP001139311">
    <property type="component" value="Unassembled WGS sequence"/>
</dbReference>
<dbReference type="EMBL" id="JAJAQI010000007">
    <property type="protein sequence ID" value="MCB4821379.1"/>
    <property type="molecule type" value="Genomic_DNA"/>
</dbReference>
<keyword evidence="4" id="KW-1185">Reference proteome</keyword>
<evidence type="ECO:0000313" key="3">
    <source>
        <dbReference type="EMBL" id="MCB4821379.1"/>
    </source>
</evidence>
<dbReference type="RefSeq" id="WP_226606013.1">
    <property type="nucleotide sequence ID" value="NZ_JAJAQI010000007.1"/>
</dbReference>
<sequence>MEKLCASAAPWWRLAAIGLVTAGLSLPTTARAASPEDAAPGPGLGCVTPEGASTAIRPHQARADRAKRAAPPGQGQEPAGQQAVAEPPAVLLRAFYTCVMPVRVPVPQRGGWLSVGPVRRA</sequence>
<evidence type="ECO:0000313" key="4">
    <source>
        <dbReference type="Proteomes" id="UP001139311"/>
    </source>
</evidence>
<proteinExistence type="predicted"/>
<feature type="chain" id="PRO_5040721065" evidence="2">
    <location>
        <begin position="33"/>
        <end position="121"/>
    </location>
</feature>
<reference evidence="3" key="1">
    <citation type="submission" date="2021-10" db="EMBL/GenBank/DDBJ databases">
        <title>Roseicella aerolatum sp. nov., isolated from aerosols of e-waste dismantling site.</title>
        <authorList>
            <person name="Qin T."/>
        </authorList>
    </citation>
    <scope>NUCLEOTIDE SEQUENCE</scope>
    <source>
        <strain evidence="3">GB24</strain>
    </source>
</reference>
<comment type="caution">
    <text evidence="3">The sequence shown here is derived from an EMBL/GenBank/DDBJ whole genome shotgun (WGS) entry which is preliminary data.</text>
</comment>
<feature type="region of interest" description="Disordered" evidence="1">
    <location>
        <begin position="31"/>
        <end position="84"/>
    </location>
</feature>
<evidence type="ECO:0000256" key="1">
    <source>
        <dbReference type="SAM" id="MobiDB-lite"/>
    </source>
</evidence>
<accession>A0A9X1L7D0</accession>
<keyword evidence="2" id="KW-0732">Signal</keyword>
<feature type="signal peptide" evidence="2">
    <location>
        <begin position="1"/>
        <end position="32"/>
    </location>
</feature>